<comment type="caution">
    <text evidence="2">The sequence shown here is derived from an EMBL/GenBank/DDBJ whole genome shotgun (WGS) entry which is preliminary data.</text>
</comment>
<keyword evidence="1" id="KW-0812">Transmembrane</keyword>
<dbReference type="AlphaFoldDB" id="A0A429XVG2"/>
<organism evidence="2 3">
    <name type="scientific">Siminovitchia acidinfaciens</name>
    <dbReference type="NCBI Taxonomy" id="2321395"/>
    <lineage>
        <taxon>Bacteria</taxon>
        <taxon>Bacillati</taxon>
        <taxon>Bacillota</taxon>
        <taxon>Bacilli</taxon>
        <taxon>Bacillales</taxon>
        <taxon>Bacillaceae</taxon>
        <taxon>Siminovitchia</taxon>
    </lineage>
</organism>
<dbReference type="OrthoDB" id="8613028at2"/>
<dbReference type="GO" id="GO:0140359">
    <property type="term" value="F:ABC-type transporter activity"/>
    <property type="evidence" value="ECO:0007669"/>
    <property type="project" value="InterPro"/>
</dbReference>
<sequence>MFNLVINEWEKIFRQVSTYIMIGFLILVLIITAGMTKYLEGKEKAPSTDWKQELMAENESLKQNHEGVQIMTPSMKEFIHKQVAVNEYRIKHDLPPASESTVWTFINDSTSLIPFAGLFVLIIAAGIIANEFSWGTIKVLLVKPYKRWKILLSKYIAVNFFLLLMLTILFVCSGIAGAVLFGTGDASNNVHLAYVGGQVQEQSLFLYLLKSYAFNSLSVFLLTAMAFMISAVFRNSALAIGLSVFLLFAGGTLTNLLASKFEWAKYSLFANTNLMQYIDGMPMVDSMTMKFSIIVLLTYFFIFQVSAFIFFTRRDVAV</sequence>
<proteinExistence type="predicted"/>
<feature type="transmembrane region" description="Helical" evidence="1">
    <location>
        <begin position="212"/>
        <end position="233"/>
    </location>
</feature>
<reference evidence="2" key="1">
    <citation type="submission" date="2018-12" db="EMBL/GenBank/DDBJ databases">
        <authorList>
            <person name="Sun L."/>
            <person name="Chen Z."/>
        </authorList>
    </citation>
    <scope>NUCLEOTIDE SEQUENCE [LARGE SCALE GENOMIC DNA]</scope>
    <source>
        <strain evidence="2">3-2-2</strain>
    </source>
</reference>
<name>A0A429XVG2_9BACI</name>
<dbReference type="PANTHER" id="PTHR37305">
    <property type="entry name" value="INTEGRAL MEMBRANE PROTEIN-RELATED"/>
    <property type="match status" value="1"/>
</dbReference>
<keyword evidence="1" id="KW-0472">Membrane</keyword>
<feature type="transmembrane region" description="Helical" evidence="1">
    <location>
        <begin position="240"/>
        <end position="258"/>
    </location>
</feature>
<keyword evidence="3" id="KW-1185">Reference proteome</keyword>
<dbReference type="EMBL" id="QYTV02000009">
    <property type="protein sequence ID" value="RST72237.1"/>
    <property type="molecule type" value="Genomic_DNA"/>
</dbReference>
<feature type="transmembrane region" description="Helical" evidence="1">
    <location>
        <begin position="12"/>
        <end position="35"/>
    </location>
</feature>
<keyword evidence="1" id="KW-1133">Transmembrane helix</keyword>
<dbReference type="Proteomes" id="UP000287156">
    <property type="component" value="Unassembled WGS sequence"/>
</dbReference>
<evidence type="ECO:0000313" key="2">
    <source>
        <dbReference type="EMBL" id="RST72237.1"/>
    </source>
</evidence>
<dbReference type="RefSeq" id="WP_126051862.1">
    <property type="nucleotide sequence ID" value="NZ_QYTV02000009.1"/>
</dbReference>
<feature type="transmembrane region" description="Helical" evidence="1">
    <location>
        <begin position="155"/>
        <end position="181"/>
    </location>
</feature>
<feature type="transmembrane region" description="Helical" evidence="1">
    <location>
        <begin position="112"/>
        <end position="134"/>
    </location>
</feature>
<evidence type="ECO:0000313" key="3">
    <source>
        <dbReference type="Proteomes" id="UP000287156"/>
    </source>
</evidence>
<feature type="transmembrane region" description="Helical" evidence="1">
    <location>
        <begin position="291"/>
        <end position="311"/>
    </location>
</feature>
<gene>
    <name evidence="2" type="ORF">D4T97_016470</name>
</gene>
<evidence type="ECO:0000256" key="1">
    <source>
        <dbReference type="SAM" id="Phobius"/>
    </source>
</evidence>
<accession>A0A429XVG2</accession>
<dbReference type="GO" id="GO:0005886">
    <property type="term" value="C:plasma membrane"/>
    <property type="evidence" value="ECO:0007669"/>
    <property type="project" value="UniProtKB-SubCell"/>
</dbReference>
<protein>
    <submittedName>
        <fullName evidence="2">ABC transporter permease</fullName>
    </submittedName>
</protein>
<dbReference type="PANTHER" id="PTHR37305:SF1">
    <property type="entry name" value="MEMBRANE PROTEIN"/>
    <property type="match status" value="1"/>
</dbReference>
<dbReference type="Pfam" id="PF12679">
    <property type="entry name" value="ABC2_membrane_2"/>
    <property type="match status" value="1"/>
</dbReference>